<dbReference type="PANTHER" id="PTHR43479:SF11">
    <property type="entry name" value="ACREF_ENVCD OPERON REPRESSOR-RELATED"/>
    <property type="match status" value="1"/>
</dbReference>
<evidence type="ECO:0000256" key="2">
    <source>
        <dbReference type="PROSITE-ProRule" id="PRU00335"/>
    </source>
</evidence>
<dbReference type="InterPro" id="IPR001647">
    <property type="entry name" value="HTH_TetR"/>
</dbReference>
<dbReference type="AlphaFoldDB" id="A0AA41Y713"/>
<dbReference type="InterPro" id="IPR050624">
    <property type="entry name" value="HTH-type_Tx_Regulator"/>
</dbReference>
<dbReference type="Gene3D" id="1.10.357.10">
    <property type="entry name" value="Tetracycline Repressor, domain 2"/>
    <property type="match status" value="1"/>
</dbReference>
<dbReference type="SUPFAM" id="SSF46689">
    <property type="entry name" value="Homeodomain-like"/>
    <property type="match status" value="1"/>
</dbReference>
<dbReference type="PROSITE" id="PS50977">
    <property type="entry name" value="HTH_TETR_2"/>
    <property type="match status" value="1"/>
</dbReference>
<dbReference type="Pfam" id="PF00440">
    <property type="entry name" value="TetR_N"/>
    <property type="match status" value="1"/>
</dbReference>
<feature type="DNA-binding region" description="H-T-H motif" evidence="2">
    <location>
        <begin position="26"/>
        <end position="45"/>
    </location>
</feature>
<keyword evidence="1 2" id="KW-0238">DNA-binding</keyword>
<gene>
    <name evidence="4" type="ORF">N2K84_06060</name>
</gene>
<evidence type="ECO:0000313" key="4">
    <source>
        <dbReference type="EMBL" id="MCW0482287.1"/>
    </source>
</evidence>
<sequence>MLSERQKQIIVESILLIDSKGVHGFTIKNLSKEIGISEPGIYRHFESKSDILYTILETFRQEIEIYQHSTVQKSSNPMDLFHEYFDQIFENFINNPALTSVVLSEEIFRDEERLMTKVSEIQGLNEQLLLGLLMKMKRKKVIAPEFDSEMFVIVFFGSVRFLVRQWKNTGYSFDLRSKGVDLFQTLSGFLRAPHV</sequence>
<keyword evidence="5" id="KW-1185">Reference proteome</keyword>
<accession>A0AA41Y713</accession>
<dbReference type="InterPro" id="IPR023772">
    <property type="entry name" value="DNA-bd_HTH_TetR-type_CS"/>
</dbReference>
<dbReference type="InterPro" id="IPR036271">
    <property type="entry name" value="Tet_transcr_reg_TetR-rel_C_sf"/>
</dbReference>
<comment type="caution">
    <text evidence="4">The sequence shown here is derived from an EMBL/GenBank/DDBJ whole genome shotgun (WGS) entry which is preliminary data.</text>
</comment>
<dbReference type="SUPFAM" id="SSF48498">
    <property type="entry name" value="Tetracyclin repressor-like, C-terminal domain"/>
    <property type="match status" value="1"/>
</dbReference>
<proteinExistence type="predicted"/>
<evidence type="ECO:0000313" key="5">
    <source>
        <dbReference type="Proteomes" id="UP001163821"/>
    </source>
</evidence>
<dbReference type="RefSeq" id="WP_282590894.1">
    <property type="nucleotide sequence ID" value="NZ_JAPAAF010000006.1"/>
</dbReference>
<evidence type="ECO:0000256" key="1">
    <source>
        <dbReference type="ARBA" id="ARBA00023125"/>
    </source>
</evidence>
<evidence type="ECO:0000259" key="3">
    <source>
        <dbReference type="PROSITE" id="PS50977"/>
    </source>
</evidence>
<name>A0AA41Y713_9BACT</name>
<dbReference type="PANTHER" id="PTHR43479">
    <property type="entry name" value="ACREF/ENVCD OPERON REPRESSOR-RELATED"/>
    <property type="match status" value="1"/>
</dbReference>
<dbReference type="InterPro" id="IPR009057">
    <property type="entry name" value="Homeodomain-like_sf"/>
</dbReference>
<dbReference type="Proteomes" id="UP001163821">
    <property type="component" value="Unassembled WGS sequence"/>
</dbReference>
<protein>
    <submittedName>
        <fullName evidence="4">TetR/AcrR family transcriptional regulator</fullName>
    </submittedName>
</protein>
<reference evidence="4" key="1">
    <citation type="submission" date="2022-10" db="EMBL/GenBank/DDBJ databases">
        <title>Gaoshiqiia sediminis gen. nov., sp. nov., isolated from coastal sediment.</title>
        <authorList>
            <person name="Yu W.X."/>
            <person name="Mu D.S."/>
            <person name="Du J.Z."/>
            <person name="Liang Y.Q."/>
        </authorList>
    </citation>
    <scope>NUCLEOTIDE SEQUENCE</scope>
    <source>
        <strain evidence="4">A06</strain>
    </source>
</reference>
<dbReference type="PROSITE" id="PS01081">
    <property type="entry name" value="HTH_TETR_1"/>
    <property type="match status" value="1"/>
</dbReference>
<dbReference type="EMBL" id="JAPAAF010000006">
    <property type="protein sequence ID" value="MCW0482287.1"/>
    <property type="molecule type" value="Genomic_DNA"/>
</dbReference>
<feature type="domain" description="HTH tetR-type" evidence="3">
    <location>
        <begin position="3"/>
        <end position="63"/>
    </location>
</feature>
<organism evidence="4 5">
    <name type="scientific">Gaoshiqia sediminis</name>
    <dbReference type="NCBI Taxonomy" id="2986998"/>
    <lineage>
        <taxon>Bacteria</taxon>
        <taxon>Pseudomonadati</taxon>
        <taxon>Bacteroidota</taxon>
        <taxon>Bacteroidia</taxon>
        <taxon>Marinilabiliales</taxon>
        <taxon>Prolixibacteraceae</taxon>
        <taxon>Gaoshiqia</taxon>
    </lineage>
</organism>
<dbReference type="GO" id="GO:0003677">
    <property type="term" value="F:DNA binding"/>
    <property type="evidence" value="ECO:0007669"/>
    <property type="project" value="UniProtKB-UniRule"/>
</dbReference>
<dbReference type="PRINTS" id="PR00455">
    <property type="entry name" value="HTHTETR"/>
</dbReference>